<dbReference type="EMBL" id="AP018553">
    <property type="protein sequence ID" value="BBD71772.1"/>
    <property type="molecule type" value="Genomic_DNA"/>
</dbReference>
<evidence type="ECO:0000313" key="3">
    <source>
        <dbReference type="Proteomes" id="UP000276741"/>
    </source>
</evidence>
<dbReference type="Proteomes" id="UP000276741">
    <property type="component" value="Chromosome"/>
</dbReference>
<keyword evidence="1" id="KW-0472">Membrane</keyword>
<keyword evidence="3" id="KW-1185">Reference proteome</keyword>
<reference evidence="3" key="1">
    <citation type="submission" date="2018-04" db="EMBL/GenBank/DDBJ databases">
        <title>Complete genome sequence of Sulfodiicoccus acidiphilus strain HS-1.</title>
        <authorList>
            <person name="Sakai H.D."/>
            <person name="Kurosawa N."/>
        </authorList>
    </citation>
    <scope>NUCLEOTIDE SEQUENCE [LARGE SCALE GENOMIC DNA]</scope>
    <source>
        <strain evidence="3">HS-1</strain>
    </source>
</reference>
<keyword evidence="1" id="KW-1133">Transmembrane helix</keyword>
<dbReference type="KEGG" id="sacd:HS1genome_0161"/>
<feature type="transmembrane region" description="Helical" evidence="1">
    <location>
        <begin position="97"/>
        <end position="121"/>
    </location>
</feature>
<dbReference type="AlphaFoldDB" id="A0A348B0S0"/>
<name>A0A348B0S0_9CREN</name>
<feature type="transmembrane region" description="Helical" evidence="1">
    <location>
        <begin position="128"/>
        <end position="153"/>
    </location>
</feature>
<sequence length="169" mass="18003">MLTLYALVGLLGVYSTVYVVPYLTPRSHLSPMIYAHMALGGASAVGSLLFAALSSAIGDRKLLAASILNLGAVGAAGIGGIFFLIERLSFQQFSLQLTFVMLAGFVTAVATIIYSLVHFALRFRVRQLAFPLSLGVFLLILIVGILGISVFPIQSSLEGILPSFSSTWF</sequence>
<accession>A0A348B0S0</accession>
<feature type="transmembrane region" description="Helical" evidence="1">
    <location>
        <begin position="62"/>
        <end position="85"/>
    </location>
</feature>
<protein>
    <submittedName>
        <fullName evidence="2">Uncharacterized protein</fullName>
    </submittedName>
</protein>
<gene>
    <name evidence="2" type="ORF">HS1genome_0161</name>
</gene>
<organism evidence="2 3">
    <name type="scientific">Sulfodiicoccus acidiphilus</name>
    <dbReference type="NCBI Taxonomy" id="1670455"/>
    <lineage>
        <taxon>Archaea</taxon>
        <taxon>Thermoproteota</taxon>
        <taxon>Thermoprotei</taxon>
        <taxon>Sulfolobales</taxon>
        <taxon>Sulfolobaceae</taxon>
        <taxon>Sulfodiicoccus</taxon>
    </lineage>
</organism>
<proteinExistence type="predicted"/>
<evidence type="ECO:0000256" key="1">
    <source>
        <dbReference type="SAM" id="Phobius"/>
    </source>
</evidence>
<keyword evidence="1" id="KW-0812">Transmembrane</keyword>
<evidence type="ECO:0000313" key="2">
    <source>
        <dbReference type="EMBL" id="BBD71772.1"/>
    </source>
</evidence>
<feature type="transmembrane region" description="Helical" evidence="1">
    <location>
        <begin position="31"/>
        <end position="50"/>
    </location>
</feature>